<protein>
    <submittedName>
        <fullName evidence="2">Uncharacterized protein</fullName>
    </submittedName>
</protein>
<keyword evidence="1" id="KW-0812">Transmembrane</keyword>
<dbReference type="EMBL" id="DVND01000103">
    <property type="protein sequence ID" value="HIU48473.1"/>
    <property type="molecule type" value="Genomic_DNA"/>
</dbReference>
<feature type="transmembrane region" description="Helical" evidence="1">
    <location>
        <begin position="20"/>
        <end position="39"/>
    </location>
</feature>
<proteinExistence type="predicted"/>
<sequence>MLGKLMKYELKAMGRIQLPIYGALLIITVLNALMMRFNLPADGFFFMIPVIMVMLYFFCIFVTLIMNTILSILRFHRNILGKEGYLMHTLPVSTAQNILGKLLTVVLFQIISIAAAVLSFFLLLVITANMDVAVFGQAFRAIFENLDKIQGEWVLFFLELVGLGLISAAFGTLMIYAAMAVGHMFNRHKIIKSIGIYILLDIAVNIAVSVLIAALFNSGTVFMGVLDSIGPVIQSNIVLAVFMVFLLIWSMVFFLITNYFLKHKLNLE</sequence>
<reference evidence="2" key="1">
    <citation type="submission" date="2020-10" db="EMBL/GenBank/DDBJ databases">
        <authorList>
            <person name="Gilroy R."/>
        </authorList>
    </citation>
    <scope>NUCLEOTIDE SEQUENCE</scope>
    <source>
        <strain evidence="2">ChiSjej4B22-9803</strain>
    </source>
</reference>
<feature type="transmembrane region" description="Helical" evidence="1">
    <location>
        <begin position="45"/>
        <end position="73"/>
    </location>
</feature>
<organism evidence="2 3">
    <name type="scientific">Candidatus Avimonoglobus intestinipullorum</name>
    <dbReference type="NCBI Taxonomy" id="2840699"/>
    <lineage>
        <taxon>Bacteria</taxon>
        <taxon>Bacillati</taxon>
        <taxon>Bacillota</taxon>
        <taxon>Clostridia</taxon>
        <taxon>Eubacteriales</taxon>
        <taxon>Candidatus Avimonoglobus</taxon>
    </lineage>
</organism>
<evidence type="ECO:0000313" key="2">
    <source>
        <dbReference type="EMBL" id="HIU48473.1"/>
    </source>
</evidence>
<accession>A0A9D1S6P3</accession>
<dbReference type="Proteomes" id="UP000824111">
    <property type="component" value="Unassembled WGS sequence"/>
</dbReference>
<keyword evidence="1" id="KW-0472">Membrane</keyword>
<comment type="caution">
    <text evidence="2">The sequence shown here is derived from an EMBL/GenBank/DDBJ whole genome shotgun (WGS) entry which is preliminary data.</text>
</comment>
<feature type="transmembrane region" description="Helical" evidence="1">
    <location>
        <begin position="237"/>
        <end position="261"/>
    </location>
</feature>
<reference evidence="2" key="2">
    <citation type="journal article" date="2021" name="PeerJ">
        <title>Extensive microbial diversity within the chicken gut microbiome revealed by metagenomics and culture.</title>
        <authorList>
            <person name="Gilroy R."/>
            <person name="Ravi A."/>
            <person name="Getino M."/>
            <person name="Pursley I."/>
            <person name="Horton D.L."/>
            <person name="Alikhan N.F."/>
            <person name="Baker D."/>
            <person name="Gharbi K."/>
            <person name="Hall N."/>
            <person name="Watson M."/>
            <person name="Adriaenssens E.M."/>
            <person name="Foster-Nyarko E."/>
            <person name="Jarju S."/>
            <person name="Secka A."/>
            <person name="Antonio M."/>
            <person name="Oren A."/>
            <person name="Chaudhuri R.R."/>
            <person name="La Ragione R."/>
            <person name="Hildebrand F."/>
            <person name="Pallen M.J."/>
        </authorList>
    </citation>
    <scope>NUCLEOTIDE SEQUENCE</scope>
    <source>
        <strain evidence="2">ChiSjej4B22-9803</strain>
    </source>
</reference>
<keyword evidence="1" id="KW-1133">Transmembrane helix</keyword>
<dbReference type="AlphaFoldDB" id="A0A9D1S6P3"/>
<evidence type="ECO:0000313" key="3">
    <source>
        <dbReference type="Proteomes" id="UP000824111"/>
    </source>
</evidence>
<feature type="transmembrane region" description="Helical" evidence="1">
    <location>
        <begin position="102"/>
        <end position="126"/>
    </location>
</feature>
<name>A0A9D1S6P3_9FIRM</name>
<evidence type="ECO:0000256" key="1">
    <source>
        <dbReference type="SAM" id="Phobius"/>
    </source>
</evidence>
<feature type="transmembrane region" description="Helical" evidence="1">
    <location>
        <begin position="153"/>
        <end position="182"/>
    </location>
</feature>
<feature type="transmembrane region" description="Helical" evidence="1">
    <location>
        <begin position="194"/>
        <end position="217"/>
    </location>
</feature>
<gene>
    <name evidence="2" type="ORF">IAB04_03855</name>
</gene>